<keyword evidence="2 4" id="KW-0378">Hydrolase</keyword>
<gene>
    <name evidence="5" type="primary">maf</name>
    <name evidence="5" type="ORF">IAB08_00180</name>
</gene>
<keyword evidence="3 4" id="KW-0546">Nucleotide metabolism</keyword>
<organism evidence="5 6">
    <name type="scientific">Candidatus Pullibacteroides excrementavium</name>
    <dbReference type="NCBI Taxonomy" id="2840905"/>
    <lineage>
        <taxon>Bacteria</taxon>
        <taxon>Pseudomonadati</taxon>
        <taxon>Bacteroidota</taxon>
        <taxon>Bacteroidia</taxon>
        <taxon>Bacteroidales</taxon>
        <taxon>Candidatus Pullibacteroides</taxon>
    </lineage>
</organism>
<feature type="site" description="Important for substrate specificity" evidence="4">
    <location>
        <position position="79"/>
    </location>
</feature>
<dbReference type="EC" id="3.6.1.9" evidence="4"/>
<reference evidence="5" key="1">
    <citation type="submission" date="2020-10" db="EMBL/GenBank/DDBJ databases">
        <authorList>
            <person name="Gilroy R."/>
        </authorList>
    </citation>
    <scope>NUCLEOTIDE SEQUENCE</scope>
    <source>
        <strain evidence="5">2889</strain>
    </source>
</reference>
<dbReference type="Pfam" id="PF02545">
    <property type="entry name" value="Maf"/>
    <property type="match status" value="1"/>
</dbReference>
<name>A0A9D9DUU6_9BACT</name>
<dbReference type="GO" id="GO:0005737">
    <property type="term" value="C:cytoplasm"/>
    <property type="evidence" value="ECO:0007669"/>
    <property type="project" value="UniProtKB-SubCell"/>
</dbReference>
<comment type="similarity">
    <text evidence="4">Belongs to the Maf family. YhdE subfamily.</text>
</comment>
<dbReference type="SUPFAM" id="SSF52972">
    <property type="entry name" value="ITPase-like"/>
    <property type="match status" value="1"/>
</dbReference>
<comment type="caution">
    <text evidence="4">Lacks conserved residue(s) required for the propagation of feature annotation.</text>
</comment>
<dbReference type="CDD" id="cd00555">
    <property type="entry name" value="Maf"/>
    <property type="match status" value="1"/>
</dbReference>
<evidence type="ECO:0000313" key="5">
    <source>
        <dbReference type="EMBL" id="MBO8431699.1"/>
    </source>
</evidence>
<dbReference type="GO" id="GO:0047429">
    <property type="term" value="F:nucleoside triphosphate diphosphatase activity"/>
    <property type="evidence" value="ECO:0007669"/>
    <property type="project" value="UniProtKB-EC"/>
</dbReference>
<dbReference type="GO" id="GO:0009117">
    <property type="term" value="P:nucleotide metabolic process"/>
    <property type="evidence" value="ECO:0007669"/>
    <property type="project" value="UniProtKB-KW"/>
</dbReference>
<evidence type="ECO:0000256" key="1">
    <source>
        <dbReference type="ARBA" id="ARBA00001968"/>
    </source>
</evidence>
<accession>A0A9D9DUU6</accession>
<feature type="active site" description="Proton acceptor" evidence="4">
    <location>
        <position position="78"/>
    </location>
</feature>
<dbReference type="HAMAP" id="MF_00528">
    <property type="entry name" value="Maf"/>
    <property type="match status" value="1"/>
</dbReference>
<comment type="catalytic activity">
    <reaction evidence="4">
        <text>UTP + H2O = UMP + diphosphate + H(+)</text>
        <dbReference type="Rhea" id="RHEA:29395"/>
        <dbReference type="ChEBI" id="CHEBI:15377"/>
        <dbReference type="ChEBI" id="CHEBI:15378"/>
        <dbReference type="ChEBI" id="CHEBI:33019"/>
        <dbReference type="ChEBI" id="CHEBI:46398"/>
        <dbReference type="ChEBI" id="CHEBI:57865"/>
        <dbReference type="EC" id="3.6.1.9"/>
    </reaction>
</comment>
<dbReference type="InterPro" id="IPR003697">
    <property type="entry name" value="Maf-like"/>
</dbReference>
<evidence type="ECO:0000256" key="2">
    <source>
        <dbReference type="ARBA" id="ARBA00022801"/>
    </source>
</evidence>
<comment type="caution">
    <text evidence="5">The sequence shown here is derived from an EMBL/GenBank/DDBJ whole genome shotgun (WGS) entry which is preliminary data.</text>
</comment>
<comment type="catalytic activity">
    <reaction evidence="4">
        <text>dTTP + H2O = dTMP + diphosphate + H(+)</text>
        <dbReference type="Rhea" id="RHEA:28534"/>
        <dbReference type="ChEBI" id="CHEBI:15377"/>
        <dbReference type="ChEBI" id="CHEBI:15378"/>
        <dbReference type="ChEBI" id="CHEBI:33019"/>
        <dbReference type="ChEBI" id="CHEBI:37568"/>
        <dbReference type="ChEBI" id="CHEBI:63528"/>
        <dbReference type="EC" id="3.6.1.9"/>
    </reaction>
</comment>
<evidence type="ECO:0000313" key="6">
    <source>
        <dbReference type="Proteomes" id="UP000823612"/>
    </source>
</evidence>
<dbReference type="NCBIfam" id="TIGR00172">
    <property type="entry name" value="maf"/>
    <property type="match status" value="1"/>
</dbReference>
<evidence type="ECO:0000256" key="3">
    <source>
        <dbReference type="ARBA" id="ARBA00023080"/>
    </source>
</evidence>
<feature type="site" description="Important for substrate specificity" evidence="4">
    <location>
        <position position="19"/>
    </location>
</feature>
<dbReference type="Gene3D" id="3.90.950.10">
    <property type="match status" value="1"/>
</dbReference>
<comment type="subcellular location">
    <subcellularLocation>
        <location evidence="4">Cytoplasm</location>
    </subcellularLocation>
</comment>
<comment type="function">
    <text evidence="4">Nucleoside triphosphate pyrophosphatase that hydrolyzes dTTP and UTP. May have a dual role in cell division arrest and in preventing the incorporation of modified nucleotides into cellular nucleic acids.</text>
</comment>
<keyword evidence="4" id="KW-0963">Cytoplasm</keyword>
<dbReference type="EMBL" id="JADIMZ010000004">
    <property type="protein sequence ID" value="MBO8431699.1"/>
    <property type="molecule type" value="Genomic_DNA"/>
</dbReference>
<dbReference type="AlphaFoldDB" id="A0A9D9DUU6"/>
<comment type="cofactor">
    <cofactor evidence="1 4">
        <name>a divalent metal cation</name>
        <dbReference type="ChEBI" id="CHEBI:60240"/>
    </cofactor>
</comment>
<dbReference type="PANTHER" id="PTHR43213">
    <property type="entry name" value="BIFUNCTIONAL DTTP/UTP PYROPHOSPHATASE/METHYLTRANSFERASE PROTEIN-RELATED"/>
    <property type="match status" value="1"/>
</dbReference>
<dbReference type="PANTHER" id="PTHR43213:SF5">
    <property type="entry name" value="BIFUNCTIONAL DTTP_UTP PYROPHOSPHATASE_METHYLTRANSFERASE PROTEIN-RELATED"/>
    <property type="match status" value="1"/>
</dbReference>
<sequence>MLPFQNFPYNIVLGSASPRRKELLAALGFTFEVMHKEVDETFPLTMPRDEVPEYLAHLKSMAYTDEELPENYLLITADTMVLLDNKPFHKPADRDQAIRTLYALSGQTHKVITGLSLRTKTRNFSMSVESKVTFRVFSLEEIEYYVDTYKPYDKAGAYGIQEWIGYVGIEAVEGSFYNVMGLPTQRLYRVLSEWE</sequence>
<dbReference type="PIRSF" id="PIRSF006305">
    <property type="entry name" value="Maf"/>
    <property type="match status" value="1"/>
</dbReference>
<proteinExistence type="inferred from homology"/>
<dbReference type="Proteomes" id="UP000823612">
    <property type="component" value="Unassembled WGS sequence"/>
</dbReference>
<feature type="site" description="Important for substrate specificity" evidence="4">
    <location>
        <position position="161"/>
    </location>
</feature>
<dbReference type="InterPro" id="IPR029001">
    <property type="entry name" value="ITPase-like_fam"/>
</dbReference>
<evidence type="ECO:0000256" key="4">
    <source>
        <dbReference type="HAMAP-Rule" id="MF_00528"/>
    </source>
</evidence>
<reference evidence="5" key="2">
    <citation type="journal article" date="2021" name="PeerJ">
        <title>Extensive microbial diversity within the chicken gut microbiome revealed by metagenomics and culture.</title>
        <authorList>
            <person name="Gilroy R."/>
            <person name="Ravi A."/>
            <person name="Getino M."/>
            <person name="Pursley I."/>
            <person name="Horton D.L."/>
            <person name="Alikhan N.F."/>
            <person name="Baker D."/>
            <person name="Gharbi K."/>
            <person name="Hall N."/>
            <person name="Watson M."/>
            <person name="Adriaenssens E.M."/>
            <person name="Foster-Nyarko E."/>
            <person name="Jarju S."/>
            <person name="Secka A."/>
            <person name="Antonio M."/>
            <person name="Oren A."/>
            <person name="Chaudhuri R.R."/>
            <person name="La Ragione R."/>
            <person name="Hildebrand F."/>
            <person name="Pallen M.J."/>
        </authorList>
    </citation>
    <scope>NUCLEOTIDE SEQUENCE</scope>
    <source>
        <strain evidence="5">2889</strain>
    </source>
</reference>
<protein>
    <recommendedName>
        <fullName evidence="4">dTTP/UTP pyrophosphatase</fullName>
        <shortName evidence="4">dTTPase/UTPase</shortName>
        <ecNumber evidence="4">3.6.1.9</ecNumber>
    </recommendedName>
    <alternativeName>
        <fullName evidence="4">Nucleoside triphosphate pyrophosphatase</fullName>
    </alternativeName>
    <alternativeName>
        <fullName evidence="4">Nucleotide pyrophosphatase</fullName>
        <shortName evidence="4">Nucleotide PPase</shortName>
    </alternativeName>
</protein>